<reference evidence="6" key="1">
    <citation type="submission" date="2022-10" db="EMBL/GenBank/DDBJ databases">
        <title>Comparative genomics and taxonomic characterization of three novel marine species of genus Reichenbachiella exhibiting antioxidant and polysaccharide degradation activities.</title>
        <authorList>
            <person name="Muhammad N."/>
            <person name="Lee Y.-J."/>
            <person name="Ko J."/>
            <person name="Kim S.-G."/>
        </authorList>
    </citation>
    <scope>NUCLEOTIDE SEQUENCE</scope>
    <source>
        <strain evidence="6">Wsw4-B4</strain>
    </source>
</reference>
<gene>
    <name evidence="6" type="ORF">N7E81_18785</name>
</gene>
<sequence length="897" mass="98204">MKTITTTMVALIASLTFALAQSGSPYEIVRLNNSQPIITQQMFTDVGATVEGENINGPSLIRIPSWIAPANRAHTTAQYYLYFAHHSDDYIRMAWAANIEGPWHLYQTGTGVAIGDRGVLDHGGSYIYLDNDISIEDNHLASPDVHVDDVNQQIIMYFHTGSSTFVDGVEVNKQLTYVSTSPYGLEFYDNIEPVFLGSSYFRVFEYDGEIYALDNGAKIYRALDASDPWAPPVGFDFTDGLWDISPNHPFQEDILNIDGLSSSVLRVRHTGVRVVGDELQIFYSRRGEEGERIQMSTIDMSADDWEDWDSSYPPIELMAANPGWEGGQYELLNSETSNAPENVNQMRDPDVFEDTDGKLYLVYTGQGEDALGIARLYEAPTPNLTLTPIMDAHVKGGSSSNVNYGTAVELEVKQNNDEDFFRKIYMKFDLSSVTAVEHAVVRLYTNSTASRPVTVYETDNTWTESGVTWSNAPAIGEAITTTQIGSSNQYYEWNISEYAQSKVGDSVSLVFYMESINNSTMKFSSSEGANTPQLELVTVAASVPDAPTGLSAFVIGSDEIELSWTDNSFNENGYKLERKVGAGAYTQIADLGSNTTSYNDNSLSSATAYTYRVRAYNATGNSSYSNVISATTLSTTTTYTYNPDDDAYIRGGSSAGINYGSDAELVIKQGSNASFFRKSLLKFDLSSESLSSVTQATLRIYATSAQSIDIAAYELGDSWSESSVTWNSAPSDGTSIDTVTLSVDDVYYELDVTDYVVAQLAGDEVISFGLWDLNADNKTVEFNSKEAGSNIPELVIETSAGSRTASGSTAALNDPNTLAISIYPNPLNQGVLSIDLPHTDGMVDIVISDLQGKKIYHNQVENQGSIKIDTNTWLTKGLYVIAIKIEGVTTQSKLIVR</sequence>
<keyword evidence="3 4" id="KW-0732">Signal</keyword>
<dbReference type="SUPFAM" id="SSF49265">
    <property type="entry name" value="Fibronectin type III"/>
    <property type="match status" value="1"/>
</dbReference>
<dbReference type="RefSeq" id="WP_263051145.1">
    <property type="nucleotide sequence ID" value="NZ_CP106735.1"/>
</dbReference>
<feature type="domain" description="Fibronectin type-III" evidence="5">
    <location>
        <begin position="546"/>
        <end position="635"/>
    </location>
</feature>
<dbReference type="Gene3D" id="2.60.40.3080">
    <property type="match status" value="1"/>
</dbReference>
<dbReference type="InterPro" id="IPR055372">
    <property type="entry name" value="CBM96"/>
</dbReference>
<dbReference type="InterPro" id="IPR036116">
    <property type="entry name" value="FN3_sf"/>
</dbReference>
<keyword evidence="2" id="KW-0964">Secreted</keyword>
<dbReference type="NCBIfam" id="TIGR04183">
    <property type="entry name" value="Por_Secre_tail"/>
    <property type="match status" value="1"/>
</dbReference>
<dbReference type="SUPFAM" id="SSF75005">
    <property type="entry name" value="Arabinanase/levansucrase/invertase"/>
    <property type="match status" value="1"/>
</dbReference>
<proteinExistence type="predicted"/>
<dbReference type="InterPro" id="IPR023296">
    <property type="entry name" value="Glyco_hydro_beta-prop_sf"/>
</dbReference>
<evidence type="ECO:0000256" key="2">
    <source>
        <dbReference type="ARBA" id="ARBA00022525"/>
    </source>
</evidence>
<accession>A0ABY6CZS3</accession>
<feature type="signal peptide" evidence="4">
    <location>
        <begin position="1"/>
        <end position="20"/>
    </location>
</feature>
<dbReference type="PROSITE" id="PS50853">
    <property type="entry name" value="FN3"/>
    <property type="match status" value="1"/>
</dbReference>
<dbReference type="Pfam" id="PF18962">
    <property type="entry name" value="Por_Secre_tail"/>
    <property type="match status" value="1"/>
</dbReference>
<dbReference type="Pfam" id="PF24517">
    <property type="entry name" value="CBM96"/>
    <property type="match status" value="2"/>
</dbReference>
<dbReference type="Gene3D" id="2.115.10.20">
    <property type="entry name" value="Glycosyl hydrolase domain, family 43"/>
    <property type="match status" value="1"/>
</dbReference>
<name>A0ABY6CZS3_9BACT</name>
<dbReference type="EMBL" id="CP106735">
    <property type="protein sequence ID" value="UXX79402.1"/>
    <property type="molecule type" value="Genomic_DNA"/>
</dbReference>
<comment type="subcellular location">
    <subcellularLocation>
        <location evidence="1">Secreted</location>
    </subcellularLocation>
</comment>
<dbReference type="SMART" id="SM00060">
    <property type="entry name" value="FN3"/>
    <property type="match status" value="1"/>
</dbReference>
<dbReference type="InterPro" id="IPR026444">
    <property type="entry name" value="Secre_tail"/>
</dbReference>
<evidence type="ECO:0000256" key="1">
    <source>
        <dbReference type="ARBA" id="ARBA00004613"/>
    </source>
</evidence>
<dbReference type="InterPro" id="IPR013783">
    <property type="entry name" value="Ig-like_fold"/>
</dbReference>
<feature type="chain" id="PRO_5046407896" evidence="4">
    <location>
        <begin position="21"/>
        <end position="897"/>
    </location>
</feature>
<keyword evidence="7" id="KW-1185">Reference proteome</keyword>
<dbReference type="Pfam" id="PF00041">
    <property type="entry name" value="fn3"/>
    <property type="match status" value="1"/>
</dbReference>
<evidence type="ECO:0000313" key="7">
    <source>
        <dbReference type="Proteomes" id="UP001062165"/>
    </source>
</evidence>
<protein>
    <submittedName>
        <fullName evidence="6">DNRLRE domain-containing protein</fullName>
    </submittedName>
</protein>
<evidence type="ECO:0000256" key="3">
    <source>
        <dbReference type="ARBA" id="ARBA00022729"/>
    </source>
</evidence>
<dbReference type="Gene3D" id="2.60.40.10">
    <property type="entry name" value="Immunoglobulins"/>
    <property type="match status" value="1"/>
</dbReference>
<dbReference type="CDD" id="cd00063">
    <property type="entry name" value="FN3"/>
    <property type="match status" value="1"/>
</dbReference>
<evidence type="ECO:0000313" key="6">
    <source>
        <dbReference type="EMBL" id="UXX79402.1"/>
    </source>
</evidence>
<evidence type="ECO:0000256" key="4">
    <source>
        <dbReference type="SAM" id="SignalP"/>
    </source>
</evidence>
<evidence type="ECO:0000259" key="5">
    <source>
        <dbReference type="PROSITE" id="PS50853"/>
    </source>
</evidence>
<dbReference type="Proteomes" id="UP001062165">
    <property type="component" value="Chromosome"/>
</dbReference>
<dbReference type="InterPro" id="IPR003961">
    <property type="entry name" value="FN3_dom"/>
</dbReference>
<organism evidence="6 7">
    <name type="scientific">Reichenbachiella carrageenanivorans</name>
    <dbReference type="NCBI Taxonomy" id="2979869"/>
    <lineage>
        <taxon>Bacteria</taxon>
        <taxon>Pseudomonadati</taxon>
        <taxon>Bacteroidota</taxon>
        <taxon>Cytophagia</taxon>
        <taxon>Cytophagales</taxon>
        <taxon>Reichenbachiellaceae</taxon>
        <taxon>Reichenbachiella</taxon>
    </lineage>
</organism>
<dbReference type="NCBIfam" id="NF033679">
    <property type="entry name" value="DNRLRE_dom"/>
    <property type="match status" value="2"/>
</dbReference>